<reference evidence="2" key="3">
    <citation type="journal article" date="2021" name="World Allergy Organ. J.">
        <title>Chromosome-level assembly of Dermatophagoides farinae genome and transcriptome reveals two novel allergens Der f 37 and Der f 39.</title>
        <authorList>
            <person name="Chen J."/>
            <person name="Cai Z."/>
            <person name="Fan D."/>
            <person name="Hu J."/>
            <person name="Hou Y."/>
            <person name="He Y."/>
            <person name="Zhang Z."/>
            <person name="Zhao Z."/>
            <person name="Gao P."/>
            <person name="Hu W."/>
            <person name="Sun J."/>
            <person name="Li J."/>
            <person name="Ji K."/>
        </authorList>
    </citation>
    <scope>NUCLEOTIDE SEQUENCE</scope>
    <source>
        <strain evidence="2">JKM2019</strain>
    </source>
</reference>
<sequence>MFSYLLFCLLILLSWNSINGQAPYEYYGSVDSNTNDLISPFMQSSLENIQLFKTKVFKLIEAQNQYFELIQQKRPAVGDYEYVKFDILLPGADYQLELMDNQRLIAVPEPNLPVNNSQLLISVDHRTQQLNLWQFVSDSMVIFIDKYRIGQTTMVVGGDPAYHQCAKLKSFVIRTGRQKYRLKIIALFQHKKQPFSVGIGDFILVLSLNFLVQQGSSPSWVNNIILQTNFIEEQVIKFERIPDFDILYHSRSQIYLSLIQNSEDSNYKYELSVYQLINDKIFDKIAWQISDYILNAIHVKLVTMDNSVYLICSYDHQVSTSIYIHDDDIGHHDNFLNVFKLTEHVDYSNDHGHYGAHRLLFVSSVNNLTRLDNEPQAIHHLSGNNDFIFLVKLNDIDVYWWDGHSLLYYDTIIDDQDNLFGHNTWIRSFALAKLLDQPPLIMSTDGKSLNLYYKVYSKFIHHQLDLMIDWNQNRLDQVEIFTSNRQYFVWLKFVTDNINDEGQPGYHCQFARVQSHQPESNEQIHNLDTCLMDLRERIDRGLQTVRTLKRKSENLLVISSEQPYIDVDIEVDTLQTSRVIPEQVSLKIPGKVTKGDRVVVFLDSVNGRLDHLENRINQTVMLKSTNQTISSPIEFHHPIRTESLMVSSMESHFYLNDINFDIYANGSLSLNGDQTVEVPLRFMNGMQINQLNAYQINGIPMKSAMLTTVTAPTQFVAANVRHYYQRLELFNGTTATQINDVRLVDLYQDRPYAIQLLRGWKTFANLTVEQVVIDTNVNDLNFHDFLSKIVWLDHPNITIQQLQGDGWSFGGQQLWIQNLSLLNRINERIDFHHFINNTARMDITGMIIIESPLHFQNPVQVNGNLTVIGTINGLNLNDDVLLTKGDQDFTRKPLYTKPLMFQTFSTKFHNLTIEFLNNRFRPENFLLRRKSTAHKVYLRRKYFNNDLLVQGHVNMRPDSLTNNVDLSDIYYKLDTMVSMSTPVVAKHIIVDQAVYTNYFNQFDWLYVRQKLSNVLLRNKPQIFAIPLTYTGPMSVSNLTFNYYGSNNLRFPEDFISRNDETSDDIVISGTKYFQQPITVKNIHLGPNGTVNGVRIGQHFESIVHLNGDEMIAGHKTFTDLVITGNLYIGDQKISGHNLNDTIDVSSDAPMQTIKKPLWLTNIIILQDLRVKALIINRTVNGVNYERFWTDSVQKPTGQGYPIIQLYNKHFPDGLHVESIQMINGTIDGVHIDQAMHWAIPLNSSQTIGSILYFMNATFDHIEKFKTINHLDRTYFEQVLRKDSDVIDIYPSQSGSLEFILGNWNVTYLTLSNGGTLNGYDIIDINRRTLKKLSIHGSQNITARHVFLKPLSVMNLRLPIDTVKINQIPIRNYVWLNSPTLVFNTDIIFENLQQIQNLHVTGLINRCYFDHLVETSIKRESVHHGAIFNLTGKYHVPKLIIRGNVRFLSNINGQDNFLPNLINGERHIQNGLYFVEDVTVGRIYINNLINRRNLSLLLTDAVVTDRPQEITGMKTFLKPLKIQGNIDQAKGRRLMTTSGRFNRYNLTDMFTNVVRVNNSGPIHGNKIFTGNITFGRSIRLGQTLNGIRFPSDFILTYTNETITGQTNFRRKVHIHRNLNAQLINHINVTRFVHNGIMINDTNPRRVLATVRFKHPIRIRNLAVHHRINDIPVNDLIFKSILSNRSDPIQISGKKFFKDPLIIQGRLNVRTNLINNVDLFRDIRDQWIDRRILNNQSMINGKLIFEQPIHVGTIRINKTLNGIPVSSFHQHLLQMEHDIGHYRHQVERQLRETKRDEQIITHNFTSYFVSDVRYFRLHQTLPIAIRNFYPITMDGRNIVAMITNGHVGDTQSMTKCQSHRSGYYHLDRQSGLLHDSNRFWLNTSIIAIQSPLSPQSLALIISKPTQCIHRNDGSKPTEIVESSYHVQFWNTFEFLSSMSTDQLDDNLLRQTLYRLPIKNGHKIHSARSFTIGPIEYLLIHYRMKTWLQSQHGEIVLFKHSGSYFEEMNNPLAMVWDYDLYEFSDAILLSIIVGVGTNHTMAIHHWNHHEERFDPYISQPIRAPDTYYLTRIIPLQERLLVLYSKSSDCHYQTFGTNVFNIDLFQLIRSNNGKLMMDSYQQLSTIKAIIDIRVVQTGPTITYLMISSSSDVQMYRLDGNKNKFREKKFHIPWKIISINHYWFNHDLYLAIGSNQHSASILSAVISGRLFNVAENRTINSLL</sequence>
<dbReference type="EMBL" id="SDOV01000007">
    <property type="protein sequence ID" value="KAH7639312.1"/>
    <property type="molecule type" value="Genomic_DNA"/>
</dbReference>
<evidence type="ECO:0000313" key="2">
    <source>
        <dbReference type="EMBL" id="KAH7639312.1"/>
    </source>
</evidence>
<accession>A0A922L6W0</accession>
<reference evidence="2" key="2">
    <citation type="submission" date="2020-06" db="EMBL/GenBank/DDBJ databases">
        <authorList>
            <person name="Ji K."/>
            <person name="Li J."/>
        </authorList>
    </citation>
    <scope>NUCLEOTIDE SEQUENCE</scope>
    <source>
        <strain evidence="2">JKM2019</strain>
        <tissue evidence="2">Whole body</tissue>
    </source>
</reference>
<keyword evidence="4" id="KW-1185">Reference proteome</keyword>
<dbReference type="Gene3D" id="6.10.140.2190">
    <property type="match status" value="1"/>
</dbReference>
<dbReference type="EMBL" id="ASGP02000002">
    <property type="protein sequence ID" value="KAH9522114.1"/>
    <property type="molecule type" value="Genomic_DNA"/>
</dbReference>
<keyword evidence="1" id="KW-0732">Signal</keyword>
<gene>
    <name evidence="3" type="ORF">DERF_005715</name>
    <name evidence="2" type="ORF">HUG17_3345</name>
</gene>
<organism evidence="3 4">
    <name type="scientific">Dermatophagoides farinae</name>
    <name type="common">American house dust mite</name>
    <dbReference type="NCBI Taxonomy" id="6954"/>
    <lineage>
        <taxon>Eukaryota</taxon>
        <taxon>Metazoa</taxon>
        <taxon>Ecdysozoa</taxon>
        <taxon>Arthropoda</taxon>
        <taxon>Chelicerata</taxon>
        <taxon>Arachnida</taxon>
        <taxon>Acari</taxon>
        <taxon>Acariformes</taxon>
        <taxon>Sarcoptiformes</taxon>
        <taxon>Astigmata</taxon>
        <taxon>Psoroptidia</taxon>
        <taxon>Analgoidea</taxon>
        <taxon>Pyroglyphidae</taxon>
        <taxon>Dermatophagoidinae</taxon>
        <taxon>Dermatophagoides</taxon>
    </lineage>
</organism>
<proteinExistence type="predicted"/>
<dbReference type="Proteomes" id="UP000790347">
    <property type="component" value="Unassembled WGS sequence"/>
</dbReference>
<reference evidence="3" key="4">
    <citation type="journal article" date="2022" name="Res Sq">
        <title>Comparative Genomics Reveals Insights into the Divergent Evolution of Astigmatic Mites and Household Pest Adaptations.</title>
        <authorList>
            <person name="Xiong Q."/>
            <person name="Wan A.T.-Y."/>
            <person name="Liu X.-Y."/>
            <person name="Fung C.S.-H."/>
            <person name="Xiao X."/>
            <person name="Malainual N."/>
            <person name="Hou J."/>
            <person name="Wang L."/>
            <person name="Wang M."/>
            <person name="Yang K."/>
            <person name="Cui Y."/>
            <person name="Leung E."/>
            <person name="Nong W."/>
            <person name="Shin S.-K."/>
            <person name="Au S."/>
            <person name="Jeong K.Y."/>
            <person name="Chew F.T."/>
            <person name="Hui J."/>
            <person name="Leung T.F."/>
            <person name="Tungtrongchitr A."/>
            <person name="Zhong N."/>
            <person name="Liu Z."/>
            <person name="Tsui S."/>
        </authorList>
    </citation>
    <scope>NUCLEOTIDE SEQUENCE</scope>
    <source>
        <strain evidence="3">Derf</strain>
        <tissue evidence="3">Whole organism</tissue>
    </source>
</reference>
<evidence type="ECO:0000313" key="3">
    <source>
        <dbReference type="EMBL" id="KAH9522114.1"/>
    </source>
</evidence>
<evidence type="ECO:0000256" key="1">
    <source>
        <dbReference type="SAM" id="SignalP"/>
    </source>
</evidence>
<reference evidence="3" key="1">
    <citation type="submission" date="2013-05" db="EMBL/GenBank/DDBJ databases">
        <authorList>
            <person name="Yim A.K.Y."/>
            <person name="Chan T.F."/>
            <person name="Ji K.M."/>
            <person name="Liu X.Y."/>
            <person name="Zhou J.W."/>
            <person name="Li R.Q."/>
            <person name="Yang K.Y."/>
            <person name="Li J."/>
            <person name="Li M."/>
            <person name="Law P.T.W."/>
            <person name="Wu Y.L."/>
            <person name="Cai Z.L."/>
            <person name="Qin H."/>
            <person name="Bao Y."/>
            <person name="Leung R.K.K."/>
            <person name="Ng P.K.S."/>
            <person name="Zou J."/>
            <person name="Zhong X.J."/>
            <person name="Ran P.X."/>
            <person name="Zhong N.S."/>
            <person name="Liu Z.G."/>
            <person name="Tsui S.K.W."/>
        </authorList>
    </citation>
    <scope>NUCLEOTIDE SEQUENCE</scope>
    <source>
        <strain evidence="3">Derf</strain>
        <tissue evidence="3">Whole organism</tissue>
    </source>
</reference>
<feature type="chain" id="PRO_5038277008" evidence="1">
    <location>
        <begin position="21"/>
        <end position="2218"/>
    </location>
</feature>
<dbReference type="Proteomes" id="UP000828236">
    <property type="component" value="Unassembled WGS sequence"/>
</dbReference>
<evidence type="ECO:0000313" key="4">
    <source>
        <dbReference type="Proteomes" id="UP000790347"/>
    </source>
</evidence>
<comment type="caution">
    <text evidence="3">The sequence shown here is derived from an EMBL/GenBank/DDBJ whole genome shotgun (WGS) entry which is preliminary data.</text>
</comment>
<protein>
    <submittedName>
        <fullName evidence="3">Uncharacterized protein</fullName>
    </submittedName>
</protein>
<name>A0A922L6W0_DERFA</name>
<feature type="signal peptide" evidence="1">
    <location>
        <begin position="1"/>
        <end position="20"/>
    </location>
</feature>